<dbReference type="CDD" id="cd05233">
    <property type="entry name" value="SDR_c"/>
    <property type="match status" value="1"/>
</dbReference>
<name>S3JZ46_TREMA</name>
<evidence type="ECO:0000313" key="4">
    <source>
        <dbReference type="Proteomes" id="UP000014541"/>
    </source>
</evidence>
<comment type="caution">
    <text evidence="3">The sequence shown here is derived from an EMBL/GenBank/DDBJ whole genome shotgun (WGS) entry which is preliminary data.</text>
</comment>
<proteinExistence type="inferred from homology"/>
<sequence length="268" mass="29107">MDFPNQVVIITGAGINAKQWEKYHKLGIGCVLAQKFYEEGAKVAILDIDEEFGQETIRHFNLSTDRSMVIATDVSDENAVENAVAKVVERWGRIDALVNTAGWGGPQKRAEDYTFSTFRRVYEINTFGTYLMMAKTLPIMQKQKKGSIVNFGSVSGMFGYSLEIGYGSSKWSIIGMSKNAAVENGKNGVRVNSVSPGWVDTPMFASVLAGYKEDGIGNDGWDNVTVGPMGRIASPEEIANVVLFLCSEKASYINGANLLVDGGMTAGN</sequence>
<dbReference type="RefSeq" id="WP_016525106.1">
    <property type="nucleotide sequence ID" value="NZ_KE332518.1"/>
</dbReference>
<dbReference type="PATRIC" id="fig|1125699.3.peg.826"/>
<protein>
    <submittedName>
        <fullName evidence="3">Uncharacterized protein</fullName>
    </submittedName>
</protein>
<gene>
    <name evidence="3" type="ORF">HMPREF9194_00812</name>
</gene>
<dbReference type="PANTHER" id="PTHR24321:SF8">
    <property type="entry name" value="ESTRADIOL 17-BETA-DEHYDROGENASE 8-RELATED"/>
    <property type="match status" value="1"/>
</dbReference>
<reference evidence="3 4" key="1">
    <citation type="submission" date="2013-04" db="EMBL/GenBank/DDBJ databases">
        <title>The Genome Sequence of Treponema maltophilum ATCC 51939.</title>
        <authorList>
            <consortium name="The Broad Institute Genomics Platform"/>
            <person name="Earl A."/>
            <person name="Ward D."/>
            <person name="Feldgarden M."/>
            <person name="Gevers D."/>
            <person name="Leonetti C."/>
            <person name="Blanton J.M."/>
            <person name="Dewhirst F.E."/>
            <person name="Izard J."/>
            <person name="Walker B."/>
            <person name="Young S."/>
            <person name="Zeng Q."/>
            <person name="Gargeya S."/>
            <person name="Fitzgerald M."/>
            <person name="Haas B."/>
            <person name="Abouelleil A."/>
            <person name="Allen A.W."/>
            <person name="Alvarado L."/>
            <person name="Arachchi H.M."/>
            <person name="Berlin A.M."/>
            <person name="Chapman S.B."/>
            <person name="Gainer-Dewar J."/>
            <person name="Goldberg J."/>
            <person name="Griggs A."/>
            <person name="Gujja S."/>
            <person name="Hansen M."/>
            <person name="Howarth C."/>
            <person name="Imamovic A."/>
            <person name="Ireland A."/>
            <person name="Larimer J."/>
            <person name="McCowan C."/>
            <person name="Murphy C."/>
            <person name="Pearson M."/>
            <person name="Poon T.W."/>
            <person name="Priest M."/>
            <person name="Roberts A."/>
            <person name="Saif S."/>
            <person name="Shea T."/>
            <person name="Sisk P."/>
            <person name="Sykes S."/>
            <person name="Wortman J."/>
            <person name="Nusbaum C."/>
            <person name="Birren B."/>
        </authorList>
    </citation>
    <scope>NUCLEOTIDE SEQUENCE [LARGE SCALE GENOMIC DNA]</scope>
    <source>
        <strain evidence="3 4">ATCC 51939</strain>
    </source>
</reference>
<keyword evidence="4" id="KW-1185">Reference proteome</keyword>
<organism evidence="3 4">
    <name type="scientific">Treponema maltophilum ATCC 51939</name>
    <dbReference type="NCBI Taxonomy" id="1125699"/>
    <lineage>
        <taxon>Bacteria</taxon>
        <taxon>Pseudomonadati</taxon>
        <taxon>Spirochaetota</taxon>
        <taxon>Spirochaetia</taxon>
        <taxon>Spirochaetales</taxon>
        <taxon>Treponemataceae</taxon>
        <taxon>Treponema</taxon>
    </lineage>
</organism>
<evidence type="ECO:0000256" key="2">
    <source>
        <dbReference type="ARBA" id="ARBA00023002"/>
    </source>
</evidence>
<dbReference type="FunFam" id="3.40.50.720:FF:000084">
    <property type="entry name" value="Short-chain dehydrogenase reductase"/>
    <property type="match status" value="1"/>
</dbReference>
<dbReference type="Pfam" id="PF13561">
    <property type="entry name" value="adh_short_C2"/>
    <property type="match status" value="1"/>
</dbReference>
<evidence type="ECO:0000313" key="3">
    <source>
        <dbReference type="EMBL" id="EPF30495.1"/>
    </source>
</evidence>
<dbReference type="PRINTS" id="PR00080">
    <property type="entry name" value="SDRFAMILY"/>
</dbReference>
<accession>S3JZ46</accession>
<dbReference type="GO" id="GO:0016491">
    <property type="term" value="F:oxidoreductase activity"/>
    <property type="evidence" value="ECO:0007669"/>
    <property type="project" value="UniProtKB-KW"/>
</dbReference>
<dbReference type="InterPro" id="IPR020904">
    <property type="entry name" value="Sc_DH/Rdtase_CS"/>
</dbReference>
<dbReference type="EMBL" id="ATFF01000006">
    <property type="protein sequence ID" value="EPF30495.1"/>
    <property type="molecule type" value="Genomic_DNA"/>
</dbReference>
<dbReference type="SUPFAM" id="SSF51735">
    <property type="entry name" value="NAD(P)-binding Rossmann-fold domains"/>
    <property type="match status" value="1"/>
</dbReference>
<dbReference type="AlphaFoldDB" id="S3JZ46"/>
<dbReference type="PRINTS" id="PR00081">
    <property type="entry name" value="GDHRDH"/>
</dbReference>
<dbReference type="PANTHER" id="PTHR24321">
    <property type="entry name" value="DEHYDROGENASES, SHORT CHAIN"/>
    <property type="match status" value="1"/>
</dbReference>
<dbReference type="InterPro" id="IPR036291">
    <property type="entry name" value="NAD(P)-bd_dom_sf"/>
</dbReference>
<dbReference type="PROSITE" id="PS00061">
    <property type="entry name" value="ADH_SHORT"/>
    <property type="match status" value="1"/>
</dbReference>
<dbReference type="OrthoDB" id="9803333at2"/>
<dbReference type="Gene3D" id="3.40.50.720">
    <property type="entry name" value="NAD(P)-binding Rossmann-like Domain"/>
    <property type="match status" value="1"/>
</dbReference>
<comment type="similarity">
    <text evidence="1">Belongs to the short-chain dehydrogenases/reductases (SDR) family.</text>
</comment>
<evidence type="ECO:0000256" key="1">
    <source>
        <dbReference type="ARBA" id="ARBA00006484"/>
    </source>
</evidence>
<dbReference type="eggNOG" id="COG1028">
    <property type="taxonomic scope" value="Bacteria"/>
</dbReference>
<dbReference type="Proteomes" id="UP000014541">
    <property type="component" value="Unassembled WGS sequence"/>
</dbReference>
<dbReference type="STRING" id="1125699.HMPREF9194_00812"/>
<dbReference type="InterPro" id="IPR002347">
    <property type="entry name" value="SDR_fam"/>
</dbReference>
<dbReference type="HOGENOM" id="CLU_010194_1_1_12"/>
<keyword evidence="2" id="KW-0560">Oxidoreductase</keyword>